<keyword evidence="4" id="KW-1185">Reference proteome</keyword>
<dbReference type="VEuPathDB" id="VectorBase:LLOJ009939"/>
<dbReference type="AlphaFoldDB" id="A0A1B0GLF3"/>
<feature type="compositionally biased region" description="Acidic residues" evidence="1">
    <location>
        <begin position="312"/>
        <end position="321"/>
    </location>
</feature>
<reference evidence="4" key="1">
    <citation type="submission" date="2012-05" db="EMBL/GenBank/DDBJ databases">
        <title>Whole Genome Assembly of Lutzomyia longipalpis.</title>
        <authorList>
            <person name="Richards S."/>
            <person name="Qu C."/>
            <person name="Dillon R."/>
            <person name="Worley K."/>
            <person name="Scherer S."/>
            <person name="Batterton M."/>
            <person name="Taylor A."/>
            <person name="Hawes A."/>
            <person name="Hernandez B."/>
            <person name="Kovar C."/>
            <person name="Mandapat C."/>
            <person name="Pham C."/>
            <person name="Qu C."/>
            <person name="Jing C."/>
            <person name="Bess C."/>
            <person name="Bandaranaike D."/>
            <person name="Ngo D."/>
            <person name="Ongeri F."/>
            <person name="Arias F."/>
            <person name="Lara F."/>
            <person name="Weissenberger G."/>
            <person name="Kamau G."/>
            <person name="Han H."/>
            <person name="Shen H."/>
            <person name="Dinh H."/>
            <person name="Khalil I."/>
            <person name="Jones J."/>
            <person name="Shafer J."/>
            <person name="Jayaseelan J."/>
            <person name="Quiroz J."/>
            <person name="Blankenburg K."/>
            <person name="Nguyen L."/>
            <person name="Jackson L."/>
            <person name="Francisco L."/>
            <person name="Tang L.-Y."/>
            <person name="Pu L.-L."/>
            <person name="Perales L."/>
            <person name="Lorensuhewa L."/>
            <person name="Munidasa M."/>
            <person name="Coyle M."/>
            <person name="Taylor M."/>
            <person name="Puazo M."/>
            <person name="Firestine M."/>
            <person name="Scheel M."/>
            <person name="Javaid M."/>
            <person name="Wang M."/>
            <person name="Li M."/>
            <person name="Tabassum N."/>
            <person name="Saada N."/>
            <person name="Osuji N."/>
            <person name="Aqrawi P."/>
            <person name="Fu Q."/>
            <person name="Thornton R."/>
            <person name="Raj R."/>
            <person name="Goodspeed R."/>
            <person name="Mata R."/>
            <person name="Najjar R."/>
            <person name="Gubbala S."/>
            <person name="Lee S."/>
            <person name="Denson S."/>
            <person name="Patil S."/>
            <person name="Macmil S."/>
            <person name="Qi S."/>
            <person name="Matskevitch T."/>
            <person name="Palculict T."/>
            <person name="Mathew T."/>
            <person name="Vee V."/>
            <person name="Velamala V."/>
            <person name="Korchina V."/>
            <person name="Cai W."/>
            <person name="Liu W."/>
            <person name="Dai W."/>
            <person name="Zou X."/>
            <person name="Zhu Y."/>
            <person name="Zhang Y."/>
            <person name="Wu Y.-Q."/>
            <person name="Xin Y."/>
            <person name="Nazarath L."/>
            <person name="Kovar C."/>
            <person name="Han Y."/>
            <person name="Muzny D."/>
            <person name="Gibbs R."/>
        </authorList>
    </citation>
    <scope>NUCLEOTIDE SEQUENCE [LARGE SCALE GENOMIC DNA]</scope>
    <source>
        <strain evidence="4">Jacobina</strain>
    </source>
</reference>
<evidence type="ECO:0000313" key="2">
    <source>
        <dbReference type="EMBL" id="MBC1170381.1"/>
    </source>
</evidence>
<evidence type="ECO:0000313" key="4">
    <source>
        <dbReference type="Proteomes" id="UP000092461"/>
    </source>
</evidence>
<evidence type="ECO:0000256" key="1">
    <source>
        <dbReference type="SAM" id="MobiDB-lite"/>
    </source>
</evidence>
<accession>A0A1B0GLF3</accession>
<protein>
    <submittedName>
        <fullName evidence="2 3">Uncharacterized protein</fullName>
    </submittedName>
</protein>
<reference evidence="3" key="3">
    <citation type="submission" date="2020-05" db="UniProtKB">
        <authorList>
            <consortium name="EnsemblMetazoa"/>
        </authorList>
    </citation>
    <scope>IDENTIFICATION</scope>
    <source>
        <strain evidence="3">Jacobina</strain>
    </source>
</reference>
<dbReference type="VEuPathDB" id="VectorBase:LLONM1_001586"/>
<dbReference type="Proteomes" id="UP000092461">
    <property type="component" value="Unassembled WGS sequence"/>
</dbReference>
<evidence type="ECO:0000313" key="3">
    <source>
        <dbReference type="EnsemblMetazoa" id="LLOJ009939-PA"/>
    </source>
</evidence>
<proteinExistence type="predicted"/>
<feature type="compositionally biased region" description="Polar residues" evidence="1">
    <location>
        <begin position="234"/>
        <end position="262"/>
    </location>
</feature>
<sequence>MDEKSNLYDDGLYVELCSKGAGMRRASCGAMQMTYKLSGFDPNERGDLFKCLNSTEIRAVIEEPHILANSIDIPQKKSKLIDDAAYALDYHTYHPYCPILCSSLAAAASAATFGVPTVDTAHTKHLAHLSYSNVPGLPYLSQEPPILQNPERVVRLSECERFERTFQPNVALAPRRVNGLTKELSPRETTRIVTTDIPIKLERVTSPRENTLVGASPELRVTSPAGDGAPVSPEQMSGSNEITSSTSPVPLTGSQVMTNGVSPSPPRSAPDSHPPGHAVHLHHNHHQASGAAAVVLKNGGTPALAGNPEFELSTDTDDDSLTGEADSSITGSPWDVAAVAEALKDASPGDRDKVLHIIKVLVQENMQLRRCSAENVRLVQELRQKDDQIAELLLEQQRRQLPPPEPVTRVVVKSEPPEVSKTTEVIMKPLKKSARRSPEDTVVVMPPNKRYTLSAAVAAAEDIPDPPKESIKRVEMVNGVGGEHKARENGVTIQCKDSG</sequence>
<organism evidence="3 4">
    <name type="scientific">Lutzomyia longipalpis</name>
    <name type="common">Sand fly</name>
    <dbReference type="NCBI Taxonomy" id="7200"/>
    <lineage>
        <taxon>Eukaryota</taxon>
        <taxon>Metazoa</taxon>
        <taxon>Ecdysozoa</taxon>
        <taxon>Arthropoda</taxon>
        <taxon>Hexapoda</taxon>
        <taxon>Insecta</taxon>
        <taxon>Pterygota</taxon>
        <taxon>Neoptera</taxon>
        <taxon>Endopterygota</taxon>
        <taxon>Diptera</taxon>
        <taxon>Nematocera</taxon>
        <taxon>Psychodoidea</taxon>
        <taxon>Psychodidae</taxon>
        <taxon>Lutzomyia</taxon>
        <taxon>Lutzomyia</taxon>
    </lineage>
</organism>
<dbReference type="EnsemblMetazoa" id="LLOJ009939-RA">
    <property type="protein sequence ID" value="LLOJ009939-PA"/>
    <property type="gene ID" value="LLOJ009939"/>
</dbReference>
<reference evidence="2" key="2">
    <citation type="journal article" date="2020" name="BMC">
        <title>Leishmania infection induces a limited differential gene expression in the sand fly midgut.</title>
        <authorList>
            <person name="Coutinho-Abreu I.V."/>
            <person name="Serafim T.D."/>
            <person name="Meneses C."/>
            <person name="Kamhawi S."/>
            <person name="Oliveira F."/>
            <person name="Valenzuela J.G."/>
        </authorList>
    </citation>
    <scope>NUCLEOTIDE SEQUENCE</scope>
    <source>
        <strain evidence="2">Jacobina</strain>
        <tissue evidence="2">Midgut</tissue>
    </source>
</reference>
<dbReference type="EMBL" id="AJWK01034889">
    <property type="status" value="NOT_ANNOTATED_CDS"/>
    <property type="molecule type" value="Genomic_DNA"/>
</dbReference>
<dbReference type="EMBL" id="GITU01001678">
    <property type="protein sequence ID" value="MBC1170381.1"/>
    <property type="molecule type" value="Transcribed_RNA"/>
</dbReference>
<feature type="region of interest" description="Disordered" evidence="1">
    <location>
        <begin position="208"/>
        <end position="329"/>
    </location>
</feature>
<name>A0A1B0GLF3_LUTLO</name>